<evidence type="ECO:0008006" key="4">
    <source>
        <dbReference type="Google" id="ProtNLM"/>
    </source>
</evidence>
<dbReference type="PANTHER" id="PTHR42103">
    <property type="entry name" value="ALPHA/BETA-HYDROLASES SUPERFAMILY PROTEIN"/>
    <property type="match status" value="1"/>
</dbReference>
<protein>
    <recommendedName>
        <fullName evidence="4">AB hydrolase-1 domain-containing protein</fullName>
    </recommendedName>
</protein>
<dbReference type="Proteomes" id="UP000799439">
    <property type="component" value="Unassembled WGS sequence"/>
</dbReference>
<evidence type="ECO:0000313" key="3">
    <source>
        <dbReference type="Proteomes" id="UP000799439"/>
    </source>
</evidence>
<dbReference type="Gene3D" id="3.40.50.1820">
    <property type="entry name" value="alpha/beta hydrolase"/>
    <property type="match status" value="1"/>
</dbReference>
<dbReference type="EMBL" id="ML996087">
    <property type="protein sequence ID" value="KAF2151941.1"/>
    <property type="molecule type" value="Genomic_DNA"/>
</dbReference>
<proteinExistence type="predicted"/>
<sequence>MVGLLVRYLAALAKQRNAGQPQELEIELILGGYSYGSLIMSQLGDVADVLAPFQTPQSGTPAEEIALRADDLVQQTLKLELSGTPEGGPPTYHTVTSGGRESDMKQAGTQVSTVSDTLPPIRTRYLLVSPLLGPVAGMLGLGLPTVKGLKNLFRRADAPPDETASSMESALFVNNPTLAVFGTEEGFTSAKKLTSWAERLQAASPVNAASTAGGRQGSVVPRLFEWDMVEDAGHFWREPSVEGILKGKIRTWAA</sequence>
<gene>
    <name evidence="2" type="ORF">K461DRAFT_279457</name>
</gene>
<dbReference type="PANTHER" id="PTHR42103:SF2">
    <property type="entry name" value="AB HYDROLASE-1 DOMAIN-CONTAINING PROTEIN"/>
    <property type="match status" value="1"/>
</dbReference>
<name>A0A9P4J076_9PEZI</name>
<evidence type="ECO:0000256" key="1">
    <source>
        <dbReference type="SAM" id="MobiDB-lite"/>
    </source>
</evidence>
<comment type="caution">
    <text evidence="2">The sequence shown here is derived from an EMBL/GenBank/DDBJ whole genome shotgun (WGS) entry which is preliminary data.</text>
</comment>
<dbReference type="InterPro" id="IPR029058">
    <property type="entry name" value="AB_hydrolase_fold"/>
</dbReference>
<dbReference type="OrthoDB" id="10260961at2759"/>
<dbReference type="AlphaFoldDB" id="A0A9P4J076"/>
<evidence type="ECO:0000313" key="2">
    <source>
        <dbReference type="EMBL" id="KAF2151941.1"/>
    </source>
</evidence>
<feature type="non-terminal residue" evidence="2">
    <location>
        <position position="254"/>
    </location>
</feature>
<feature type="region of interest" description="Disordered" evidence="1">
    <location>
        <begin position="82"/>
        <end position="105"/>
    </location>
</feature>
<organism evidence="2 3">
    <name type="scientific">Myriangium duriaei CBS 260.36</name>
    <dbReference type="NCBI Taxonomy" id="1168546"/>
    <lineage>
        <taxon>Eukaryota</taxon>
        <taxon>Fungi</taxon>
        <taxon>Dikarya</taxon>
        <taxon>Ascomycota</taxon>
        <taxon>Pezizomycotina</taxon>
        <taxon>Dothideomycetes</taxon>
        <taxon>Dothideomycetidae</taxon>
        <taxon>Myriangiales</taxon>
        <taxon>Myriangiaceae</taxon>
        <taxon>Myriangium</taxon>
    </lineage>
</organism>
<keyword evidence="3" id="KW-1185">Reference proteome</keyword>
<accession>A0A9P4J076</accession>
<reference evidence="2" key="1">
    <citation type="journal article" date="2020" name="Stud. Mycol.">
        <title>101 Dothideomycetes genomes: a test case for predicting lifestyles and emergence of pathogens.</title>
        <authorList>
            <person name="Haridas S."/>
            <person name="Albert R."/>
            <person name="Binder M."/>
            <person name="Bloem J."/>
            <person name="Labutti K."/>
            <person name="Salamov A."/>
            <person name="Andreopoulos B."/>
            <person name="Baker S."/>
            <person name="Barry K."/>
            <person name="Bills G."/>
            <person name="Bluhm B."/>
            <person name="Cannon C."/>
            <person name="Castanera R."/>
            <person name="Culley D."/>
            <person name="Daum C."/>
            <person name="Ezra D."/>
            <person name="Gonzalez J."/>
            <person name="Henrissat B."/>
            <person name="Kuo A."/>
            <person name="Liang C."/>
            <person name="Lipzen A."/>
            <person name="Lutzoni F."/>
            <person name="Magnuson J."/>
            <person name="Mondo S."/>
            <person name="Nolan M."/>
            <person name="Ohm R."/>
            <person name="Pangilinan J."/>
            <person name="Park H.-J."/>
            <person name="Ramirez L."/>
            <person name="Alfaro M."/>
            <person name="Sun H."/>
            <person name="Tritt A."/>
            <person name="Yoshinaga Y."/>
            <person name="Zwiers L.-H."/>
            <person name="Turgeon B."/>
            <person name="Goodwin S."/>
            <person name="Spatafora J."/>
            <person name="Crous P."/>
            <person name="Grigoriev I."/>
        </authorList>
    </citation>
    <scope>NUCLEOTIDE SEQUENCE</scope>
    <source>
        <strain evidence="2">CBS 260.36</strain>
    </source>
</reference>